<dbReference type="EMBL" id="BNCP01000079">
    <property type="protein sequence ID" value="GIL92537.1"/>
    <property type="molecule type" value="Genomic_DNA"/>
</dbReference>
<dbReference type="AlphaFoldDB" id="A0A8J4G1A2"/>
<dbReference type="OrthoDB" id="553338at2759"/>
<feature type="non-terminal residue" evidence="1">
    <location>
        <position position="174"/>
    </location>
</feature>
<dbReference type="Proteomes" id="UP000747110">
    <property type="component" value="Unassembled WGS sequence"/>
</dbReference>
<comment type="caution">
    <text evidence="1">The sequence shown here is derived from an EMBL/GenBank/DDBJ whole genome shotgun (WGS) entry which is preliminary data.</text>
</comment>
<sequence>QLQSCVLAYQSSHHGYVLLLVGNPPCPHSILRTKAAELLNLTDLLLGETLGRTLSAAPTRELLQLRLPKHADLLETLLHPNVGEDMMESASRPATAFSTSSALSATAGVINAPVPPGTLEALLERRLRAVSVLPLPAPGVGSRPAAARRTFLPDPIAAAFQELRRCVPHRIGSH</sequence>
<accession>A0A8J4G1A2</accession>
<evidence type="ECO:0000313" key="1">
    <source>
        <dbReference type="EMBL" id="GIL92537.1"/>
    </source>
</evidence>
<proteinExistence type="predicted"/>
<keyword evidence="2" id="KW-1185">Reference proteome</keyword>
<reference evidence="1" key="1">
    <citation type="journal article" date="2021" name="Proc. Natl. Acad. Sci. U.S.A.">
        <title>Three genomes in the algal genus Volvox reveal the fate of a haploid sex-determining region after a transition to homothallism.</title>
        <authorList>
            <person name="Yamamoto K."/>
            <person name="Hamaji T."/>
            <person name="Kawai-Toyooka H."/>
            <person name="Matsuzaki R."/>
            <person name="Takahashi F."/>
            <person name="Nishimura Y."/>
            <person name="Kawachi M."/>
            <person name="Noguchi H."/>
            <person name="Minakuchi Y."/>
            <person name="Umen J.G."/>
            <person name="Toyoda A."/>
            <person name="Nozaki H."/>
        </authorList>
    </citation>
    <scope>NUCLEOTIDE SEQUENCE</scope>
    <source>
        <strain evidence="1">NIES-3786</strain>
    </source>
</reference>
<feature type="non-terminal residue" evidence="1">
    <location>
        <position position="1"/>
    </location>
</feature>
<protein>
    <submittedName>
        <fullName evidence="1">Uncharacterized protein</fullName>
    </submittedName>
</protein>
<name>A0A8J4G1A2_9CHLO</name>
<gene>
    <name evidence="1" type="ORF">Vretifemale_20056</name>
</gene>
<evidence type="ECO:0000313" key="2">
    <source>
        <dbReference type="Proteomes" id="UP000747110"/>
    </source>
</evidence>
<organism evidence="1 2">
    <name type="scientific">Volvox reticuliferus</name>
    <dbReference type="NCBI Taxonomy" id="1737510"/>
    <lineage>
        <taxon>Eukaryota</taxon>
        <taxon>Viridiplantae</taxon>
        <taxon>Chlorophyta</taxon>
        <taxon>core chlorophytes</taxon>
        <taxon>Chlorophyceae</taxon>
        <taxon>CS clade</taxon>
        <taxon>Chlamydomonadales</taxon>
        <taxon>Volvocaceae</taxon>
        <taxon>Volvox</taxon>
    </lineage>
</organism>